<evidence type="ECO:0000256" key="4">
    <source>
        <dbReference type="ARBA" id="ARBA00038402"/>
    </source>
</evidence>
<reference evidence="6 7" key="1">
    <citation type="journal article" date="2017" name="Genome Announc.">
        <title>Genome sequence of the saprophytic ascomycete Epicoccum nigrum ICMP 19927 strain isolated from New Zealand.</title>
        <authorList>
            <person name="Fokin M."/>
            <person name="Fleetwood D."/>
            <person name="Weir B.S."/>
            <person name="Villas-Boas S.G."/>
        </authorList>
    </citation>
    <scope>NUCLEOTIDE SEQUENCE [LARGE SCALE GENOMIC DNA]</scope>
    <source>
        <strain evidence="6 7">ICMP 19927</strain>
    </source>
</reference>
<gene>
    <name evidence="6" type="ORF">B5807_05127</name>
</gene>
<dbReference type="Gene3D" id="6.20.50.20">
    <property type="match status" value="1"/>
</dbReference>
<feature type="compositionally biased region" description="Polar residues" evidence="5">
    <location>
        <begin position="163"/>
        <end position="192"/>
    </location>
</feature>
<dbReference type="OMA" id="HIRARLD"/>
<sequence length="192" mass="20697">MAKDKDKLPKAKGVPNKHLHARTSFLYQAATYLTLQSSVNVNVNVNVKEAESSGAVPLDSDSKAGRVHQPSPLALQLGSDLHTVSRKAQLRLSIDLKRSMCKSCHTILVPGQTAAQTIENESKGGSKPWADVLVVSCNVCGSKRRIPVGARRQRKKRDRIAATVTTTTSDMEGVQSTTPTVHSATEQSPSSR</sequence>
<feature type="compositionally biased region" description="Basic residues" evidence="5">
    <location>
        <begin position="148"/>
        <end position="158"/>
    </location>
</feature>
<dbReference type="EMBL" id="KZ107842">
    <property type="protein sequence ID" value="OSS50034.1"/>
    <property type="molecule type" value="Genomic_DNA"/>
</dbReference>
<evidence type="ECO:0008006" key="8">
    <source>
        <dbReference type="Google" id="ProtNLM"/>
    </source>
</evidence>
<dbReference type="PANTHER" id="PTHR14742:SF0">
    <property type="entry name" value="RIBONUCLEASE P PROTEIN SUBUNIT P21"/>
    <property type="match status" value="1"/>
</dbReference>
<evidence type="ECO:0000256" key="2">
    <source>
        <dbReference type="ARBA" id="ARBA00022723"/>
    </source>
</evidence>
<protein>
    <recommendedName>
        <fullName evidence="8">Rpr2-domain-containing protein</fullName>
    </recommendedName>
</protein>
<dbReference type="PANTHER" id="PTHR14742">
    <property type="entry name" value="RIBONUCLEASE P SUBUNIT P21"/>
    <property type="match status" value="1"/>
</dbReference>
<evidence type="ECO:0000256" key="1">
    <source>
        <dbReference type="ARBA" id="ARBA00022694"/>
    </source>
</evidence>
<keyword evidence="1" id="KW-0819">tRNA processing</keyword>
<dbReference type="Proteomes" id="UP000193240">
    <property type="component" value="Unassembled WGS sequence"/>
</dbReference>
<proteinExistence type="inferred from homology"/>
<name>A0A1Y2M1N5_EPING</name>
<keyword evidence="3" id="KW-0862">Zinc</keyword>
<evidence type="ECO:0000313" key="7">
    <source>
        <dbReference type="Proteomes" id="UP000193240"/>
    </source>
</evidence>
<dbReference type="InterPro" id="IPR007175">
    <property type="entry name" value="Rpr2/Snm1/Rpp21"/>
</dbReference>
<dbReference type="GO" id="GO:0008033">
    <property type="term" value="P:tRNA processing"/>
    <property type="evidence" value="ECO:0007669"/>
    <property type="project" value="UniProtKB-KW"/>
</dbReference>
<evidence type="ECO:0000313" key="6">
    <source>
        <dbReference type="EMBL" id="OSS50034.1"/>
    </source>
</evidence>
<dbReference type="AlphaFoldDB" id="A0A1Y2M1N5"/>
<dbReference type="GO" id="GO:0005655">
    <property type="term" value="C:nucleolar ribonuclease P complex"/>
    <property type="evidence" value="ECO:0007669"/>
    <property type="project" value="TreeGrafter"/>
</dbReference>
<feature type="region of interest" description="Disordered" evidence="5">
    <location>
        <begin position="148"/>
        <end position="192"/>
    </location>
</feature>
<organism evidence="6 7">
    <name type="scientific">Epicoccum nigrum</name>
    <name type="common">Soil fungus</name>
    <name type="synonym">Epicoccum purpurascens</name>
    <dbReference type="NCBI Taxonomy" id="105696"/>
    <lineage>
        <taxon>Eukaryota</taxon>
        <taxon>Fungi</taxon>
        <taxon>Dikarya</taxon>
        <taxon>Ascomycota</taxon>
        <taxon>Pezizomycotina</taxon>
        <taxon>Dothideomycetes</taxon>
        <taxon>Pleosporomycetidae</taxon>
        <taxon>Pleosporales</taxon>
        <taxon>Pleosporineae</taxon>
        <taxon>Didymellaceae</taxon>
        <taxon>Epicoccum</taxon>
    </lineage>
</organism>
<keyword evidence="7" id="KW-1185">Reference proteome</keyword>
<evidence type="ECO:0000256" key="5">
    <source>
        <dbReference type="SAM" id="MobiDB-lite"/>
    </source>
</evidence>
<dbReference type="GO" id="GO:0046872">
    <property type="term" value="F:metal ion binding"/>
    <property type="evidence" value="ECO:0007669"/>
    <property type="project" value="UniProtKB-KW"/>
</dbReference>
<comment type="similarity">
    <text evidence="4">Belongs to the eukaryotic/archaeal RNase P protein component 4 family.</text>
</comment>
<evidence type="ECO:0000256" key="3">
    <source>
        <dbReference type="ARBA" id="ARBA00022833"/>
    </source>
</evidence>
<dbReference type="InParanoid" id="A0A1Y2M1N5"/>
<dbReference type="STRING" id="105696.A0A1Y2M1N5"/>
<dbReference type="Pfam" id="PF04032">
    <property type="entry name" value="Rpr2"/>
    <property type="match status" value="1"/>
</dbReference>
<accession>A0A1Y2M1N5</accession>
<keyword evidence="2" id="KW-0479">Metal-binding</keyword>